<dbReference type="PANTHER" id="PTHR48101:SF1">
    <property type="entry name" value="METHYLMALONYL-COA MUTASE, LARGE SUBUNIT"/>
    <property type="match status" value="1"/>
</dbReference>
<name>A0A0F9NG50_9ZZZZ</name>
<dbReference type="PANTHER" id="PTHR48101">
    <property type="entry name" value="METHYLMALONYL-COA MUTASE, MITOCHONDRIAL-RELATED"/>
    <property type="match status" value="1"/>
</dbReference>
<feature type="compositionally biased region" description="Basic and acidic residues" evidence="2">
    <location>
        <begin position="1"/>
        <end position="22"/>
    </location>
</feature>
<proteinExistence type="predicted"/>
<protein>
    <recommendedName>
        <fullName evidence="3">Methylmalonyl-CoA mutase alpha/beta chain catalytic domain-containing protein</fullName>
    </recommendedName>
</protein>
<evidence type="ECO:0000256" key="2">
    <source>
        <dbReference type="SAM" id="MobiDB-lite"/>
    </source>
</evidence>
<dbReference type="Gene3D" id="3.20.20.240">
    <property type="entry name" value="Methylmalonyl-CoA mutase"/>
    <property type="match status" value="1"/>
</dbReference>
<dbReference type="GO" id="GO:0004494">
    <property type="term" value="F:methylmalonyl-CoA mutase activity"/>
    <property type="evidence" value="ECO:0007669"/>
    <property type="project" value="InterPro"/>
</dbReference>
<dbReference type="InterPro" id="IPR016176">
    <property type="entry name" value="Cbl-dep_enz_cat"/>
</dbReference>
<dbReference type="CDD" id="cd03680">
    <property type="entry name" value="MM_CoA_mutase_ICM_like"/>
    <property type="match status" value="1"/>
</dbReference>
<dbReference type="SUPFAM" id="SSF51703">
    <property type="entry name" value="Cobalamin (vitamin B12)-dependent enzymes"/>
    <property type="match status" value="1"/>
</dbReference>
<keyword evidence="1" id="KW-0413">Isomerase</keyword>
<evidence type="ECO:0000256" key="1">
    <source>
        <dbReference type="ARBA" id="ARBA00023235"/>
    </source>
</evidence>
<evidence type="ECO:0000259" key="3">
    <source>
        <dbReference type="Pfam" id="PF01642"/>
    </source>
</evidence>
<accession>A0A0F9NG50</accession>
<dbReference type="NCBIfam" id="TIGR00641">
    <property type="entry name" value="acid_CoA_mut_N"/>
    <property type="match status" value="1"/>
</dbReference>
<evidence type="ECO:0000313" key="4">
    <source>
        <dbReference type="EMBL" id="KKN10922.1"/>
    </source>
</evidence>
<dbReference type="InterPro" id="IPR006099">
    <property type="entry name" value="MeMalonylCoA_mutase_a/b_cat"/>
</dbReference>
<dbReference type="EMBL" id="LAZR01004192">
    <property type="protein sequence ID" value="KKN10922.1"/>
    <property type="molecule type" value="Genomic_DNA"/>
</dbReference>
<organism evidence="4">
    <name type="scientific">marine sediment metagenome</name>
    <dbReference type="NCBI Taxonomy" id="412755"/>
    <lineage>
        <taxon>unclassified sequences</taxon>
        <taxon>metagenomes</taxon>
        <taxon>ecological metagenomes</taxon>
    </lineage>
</organism>
<comment type="caution">
    <text evidence="4">The sequence shown here is derived from an EMBL/GenBank/DDBJ whole genome shotgun (WGS) entry which is preliminary data.</text>
</comment>
<dbReference type="Pfam" id="PF01642">
    <property type="entry name" value="MM_CoA_mutase"/>
    <property type="match status" value="1"/>
</dbReference>
<dbReference type="InterPro" id="IPR006098">
    <property type="entry name" value="MMCoA_mutase_a_cat"/>
</dbReference>
<feature type="domain" description="Methylmalonyl-CoA mutase alpha/beta chain catalytic" evidence="3">
    <location>
        <begin position="30"/>
        <end position="543"/>
    </location>
</feature>
<dbReference type="AlphaFoldDB" id="A0A0F9NG50"/>
<reference evidence="4" key="1">
    <citation type="journal article" date="2015" name="Nature">
        <title>Complex archaea that bridge the gap between prokaryotes and eukaryotes.</title>
        <authorList>
            <person name="Spang A."/>
            <person name="Saw J.H."/>
            <person name="Jorgensen S.L."/>
            <person name="Zaremba-Niedzwiedzka K."/>
            <person name="Martijn J."/>
            <person name="Lind A.E."/>
            <person name="van Eijk R."/>
            <person name="Schleper C."/>
            <person name="Guy L."/>
            <person name="Ettema T.J."/>
        </authorList>
    </citation>
    <scope>NUCLEOTIDE SEQUENCE</scope>
</reference>
<gene>
    <name evidence="4" type="ORF">LCGC14_1031740</name>
</gene>
<sequence>MTEFDKIEQEKKEWQKLSEKKQERKKSFKNLSEIEIRRLFTPNDIKDFNYALDLGFPGLYPYTRGAYPNMFRGQLWTMRQFAGLGTAEQTNERYKFLLAHGQTGLSVAFSLHTIYGIEATDERALGEIGKEGVAIDSLQDMEILFKGIDLSKISTSMTINAPASILLAMYIVTAEKQGHSPDKLRGTIQNDILKEYIAQKSWVFPPDPSMRLIIDTIEYCTKNVPQWYTISISGYHIREAGSTAVQELAFTLADGFAYVEAAIERGLDVDDFAPRLSFFFNSHNNFFEEICKYRAARRIWSKRMKNKYGAKKLESMRLRFHTQTAGVSLTAQEPENNIVRVTLQALASILGGTQSLHCNSFDEALCLPTEKAAKIALRTQQIIAHESGVTDTVDPLAGSYYVEWLTNKMEEEAEQYFQKIEELGGVIPAIKANFFQKEIANASYKYQKEIENCEKTIVAVNQYQQKEPCSIPLLTIDDEVAKEQTRKINKLKEERNNGKVKEALETLKKAARGTDNLMPLIMEAVREYASIGEIINSLEEVFGTYHEDSIF</sequence>
<feature type="region of interest" description="Disordered" evidence="2">
    <location>
        <begin position="1"/>
        <end position="23"/>
    </location>
</feature>
<dbReference type="GO" id="GO:0031419">
    <property type="term" value="F:cobalamin binding"/>
    <property type="evidence" value="ECO:0007669"/>
    <property type="project" value="InterPro"/>
</dbReference>